<accession>A0A0F8XP97</accession>
<protein>
    <submittedName>
        <fullName evidence="1">Uncharacterized protein</fullName>
    </submittedName>
</protein>
<proteinExistence type="predicted"/>
<comment type="caution">
    <text evidence="1">The sequence shown here is derived from an EMBL/GenBank/DDBJ whole genome shotgun (WGS) entry which is preliminary data.</text>
</comment>
<organism evidence="1">
    <name type="scientific">marine sediment metagenome</name>
    <dbReference type="NCBI Taxonomy" id="412755"/>
    <lineage>
        <taxon>unclassified sequences</taxon>
        <taxon>metagenomes</taxon>
        <taxon>ecological metagenomes</taxon>
    </lineage>
</organism>
<reference evidence="1" key="1">
    <citation type="journal article" date="2015" name="Nature">
        <title>Complex archaea that bridge the gap between prokaryotes and eukaryotes.</title>
        <authorList>
            <person name="Spang A."/>
            <person name="Saw J.H."/>
            <person name="Jorgensen S.L."/>
            <person name="Zaremba-Niedzwiedzka K."/>
            <person name="Martijn J."/>
            <person name="Lind A.E."/>
            <person name="van Eijk R."/>
            <person name="Schleper C."/>
            <person name="Guy L."/>
            <person name="Ettema T.J."/>
        </authorList>
    </citation>
    <scope>NUCLEOTIDE SEQUENCE</scope>
</reference>
<sequence>EAGVYRLTICGSFTAQTSADTLIVALRRVPNGGTVANIEGGAVTLTALTGLLTQYLSKTVVAKCNPSDTLEVWIIGSASDTWAPTDLSLFVERIG</sequence>
<feature type="non-terminal residue" evidence="1">
    <location>
        <position position="1"/>
    </location>
</feature>
<evidence type="ECO:0000313" key="1">
    <source>
        <dbReference type="EMBL" id="KKK70818.1"/>
    </source>
</evidence>
<dbReference type="AlphaFoldDB" id="A0A0F8XP97"/>
<gene>
    <name evidence="1" type="ORF">LCGC14_2920130</name>
</gene>
<dbReference type="EMBL" id="LAZR01058009">
    <property type="protein sequence ID" value="KKK70818.1"/>
    <property type="molecule type" value="Genomic_DNA"/>
</dbReference>
<name>A0A0F8XP97_9ZZZZ</name>